<feature type="domain" description="SWIM-type" evidence="2">
    <location>
        <begin position="99"/>
        <end position="131"/>
    </location>
</feature>
<gene>
    <name evidence="3" type="ORF">D0Y65_004200</name>
</gene>
<evidence type="ECO:0000259" key="2">
    <source>
        <dbReference type="PROSITE" id="PS50966"/>
    </source>
</evidence>
<dbReference type="EMBL" id="QZWG01000002">
    <property type="protein sequence ID" value="RZC25403.1"/>
    <property type="molecule type" value="Genomic_DNA"/>
</dbReference>
<dbReference type="Proteomes" id="UP000289340">
    <property type="component" value="Chromosome 2"/>
</dbReference>
<keyword evidence="1" id="KW-0479">Metal-binding</keyword>
<proteinExistence type="predicted"/>
<evidence type="ECO:0000313" key="4">
    <source>
        <dbReference type="Proteomes" id="UP000289340"/>
    </source>
</evidence>
<evidence type="ECO:0000256" key="1">
    <source>
        <dbReference type="PROSITE-ProRule" id="PRU00325"/>
    </source>
</evidence>
<dbReference type="AlphaFoldDB" id="A0A445LQ51"/>
<dbReference type="InterPro" id="IPR007527">
    <property type="entry name" value="Znf_SWIM"/>
</dbReference>
<keyword evidence="1" id="KW-0862">Zinc</keyword>
<accession>A0A445LQ51</accession>
<dbReference type="PROSITE" id="PS50966">
    <property type="entry name" value="ZF_SWIM"/>
    <property type="match status" value="1"/>
</dbReference>
<name>A0A445LQ51_GLYSO</name>
<keyword evidence="4" id="KW-1185">Reference proteome</keyword>
<protein>
    <recommendedName>
        <fullName evidence="2">SWIM-type domain-containing protein</fullName>
    </recommendedName>
</protein>
<comment type="caution">
    <text evidence="3">The sequence shown here is derived from an EMBL/GenBank/DDBJ whole genome shotgun (WGS) entry which is preliminary data.</text>
</comment>
<dbReference type="Pfam" id="PF04434">
    <property type="entry name" value="SWIM"/>
    <property type="match status" value="1"/>
</dbReference>
<sequence length="168" mass="19786">MLKFTTVQLVDIEDMKVESSSSTRPNEFEFTTKLDLSNEELDPFSEDEDKVYMEVLNKVIEDTLRKENTHNILEFNRCDTRFLVQETINSREVWPIGDFIVKLDEIWCNCDKFQKLHMPCSHVVATCKHAHPVYMLESVSNVYKGLFEELYNEAYWPLCHEPMISPDP</sequence>
<reference evidence="3 4" key="1">
    <citation type="submission" date="2018-09" db="EMBL/GenBank/DDBJ databases">
        <title>A high-quality reference genome of wild soybean provides a powerful tool to mine soybean genomes.</title>
        <authorList>
            <person name="Xie M."/>
            <person name="Chung C.Y.L."/>
            <person name="Li M.-W."/>
            <person name="Wong F.-L."/>
            <person name="Chan T.-F."/>
            <person name="Lam H.-M."/>
        </authorList>
    </citation>
    <scope>NUCLEOTIDE SEQUENCE [LARGE SCALE GENOMIC DNA]</scope>
    <source>
        <strain evidence="4">cv. W05</strain>
        <tissue evidence="3">Hypocotyl of etiolated seedlings</tissue>
    </source>
</reference>
<dbReference type="GO" id="GO:0008270">
    <property type="term" value="F:zinc ion binding"/>
    <property type="evidence" value="ECO:0007669"/>
    <property type="project" value="UniProtKB-KW"/>
</dbReference>
<keyword evidence="1" id="KW-0863">Zinc-finger</keyword>
<organism evidence="3 4">
    <name type="scientific">Glycine soja</name>
    <name type="common">Wild soybean</name>
    <dbReference type="NCBI Taxonomy" id="3848"/>
    <lineage>
        <taxon>Eukaryota</taxon>
        <taxon>Viridiplantae</taxon>
        <taxon>Streptophyta</taxon>
        <taxon>Embryophyta</taxon>
        <taxon>Tracheophyta</taxon>
        <taxon>Spermatophyta</taxon>
        <taxon>Magnoliopsida</taxon>
        <taxon>eudicotyledons</taxon>
        <taxon>Gunneridae</taxon>
        <taxon>Pentapetalae</taxon>
        <taxon>rosids</taxon>
        <taxon>fabids</taxon>
        <taxon>Fabales</taxon>
        <taxon>Fabaceae</taxon>
        <taxon>Papilionoideae</taxon>
        <taxon>50 kb inversion clade</taxon>
        <taxon>NPAAA clade</taxon>
        <taxon>indigoferoid/millettioid clade</taxon>
        <taxon>Phaseoleae</taxon>
        <taxon>Glycine</taxon>
        <taxon>Glycine subgen. Soja</taxon>
    </lineage>
</organism>
<evidence type="ECO:0000313" key="3">
    <source>
        <dbReference type="EMBL" id="RZC25403.1"/>
    </source>
</evidence>